<dbReference type="PANTHER" id="PTHR35750">
    <property type="entry name" value="PHOSPHOLIPID HYDROPEROXIDE GLUTATHIONE PEROXIDASE"/>
    <property type="match status" value="1"/>
</dbReference>
<dbReference type="EMBL" id="BAABME010005373">
    <property type="protein sequence ID" value="GAA0165431.1"/>
    <property type="molecule type" value="Genomic_DNA"/>
</dbReference>
<evidence type="ECO:0000313" key="2">
    <source>
        <dbReference type="Proteomes" id="UP001454036"/>
    </source>
</evidence>
<proteinExistence type="predicted"/>
<dbReference type="PANTHER" id="PTHR35750:SF1">
    <property type="entry name" value="PHOSPHOLIPID HYDROPEROXIDE GLUTATHIONE PEROXIDASE"/>
    <property type="match status" value="1"/>
</dbReference>
<keyword evidence="2" id="KW-1185">Reference proteome</keyword>
<gene>
    <name evidence="1" type="ORF">LIER_20837</name>
</gene>
<reference evidence="1 2" key="1">
    <citation type="submission" date="2024-01" db="EMBL/GenBank/DDBJ databases">
        <title>The complete chloroplast genome sequence of Lithospermum erythrorhizon: insights into the phylogenetic relationship among Boraginaceae species and the maternal lineages of purple gromwells.</title>
        <authorList>
            <person name="Okada T."/>
            <person name="Watanabe K."/>
        </authorList>
    </citation>
    <scope>NUCLEOTIDE SEQUENCE [LARGE SCALE GENOMIC DNA]</scope>
</reference>
<organism evidence="1 2">
    <name type="scientific">Lithospermum erythrorhizon</name>
    <name type="common">Purple gromwell</name>
    <name type="synonym">Lithospermum officinale var. erythrorhizon</name>
    <dbReference type="NCBI Taxonomy" id="34254"/>
    <lineage>
        <taxon>Eukaryota</taxon>
        <taxon>Viridiplantae</taxon>
        <taxon>Streptophyta</taxon>
        <taxon>Embryophyta</taxon>
        <taxon>Tracheophyta</taxon>
        <taxon>Spermatophyta</taxon>
        <taxon>Magnoliopsida</taxon>
        <taxon>eudicotyledons</taxon>
        <taxon>Gunneridae</taxon>
        <taxon>Pentapetalae</taxon>
        <taxon>asterids</taxon>
        <taxon>lamiids</taxon>
        <taxon>Boraginales</taxon>
        <taxon>Boraginaceae</taxon>
        <taxon>Boraginoideae</taxon>
        <taxon>Lithospermeae</taxon>
        <taxon>Lithospermum</taxon>
    </lineage>
</organism>
<sequence length="152" mass="17013">MGLLKRLAIFLGLTKDEELDKFQENGDSNFTSSSSSTNLPPFGATNIQRNRKGFSLPVQVPVDRGPIIVTSNDGGVQGFRWVARRLKIDEVGDVADEFFEEVTQENMKGDHKPVTKMEVKFIARPAKVRSQVLSPEGKLQHCVDNQGRLQWV</sequence>
<dbReference type="Proteomes" id="UP001454036">
    <property type="component" value="Unassembled WGS sequence"/>
</dbReference>
<accession>A0AAV3QQE3</accession>
<comment type="caution">
    <text evidence="1">The sequence shown here is derived from an EMBL/GenBank/DDBJ whole genome shotgun (WGS) entry which is preliminary data.</text>
</comment>
<dbReference type="AlphaFoldDB" id="A0AAV3QQE3"/>
<protein>
    <submittedName>
        <fullName evidence="1">Uncharacterized protein</fullName>
    </submittedName>
</protein>
<evidence type="ECO:0000313" key="1">
    <source>
        <dbReference type="EMBL" id="GAA0165431.1"/>
    </source>
</evidence>
<name>A0AAV3QQE3_LITER</name>